<dbReference type="EnsemblPlants" id="Pp3c18_90V3.1">
    <property type="protein sequence ID" value="Pp3c18_90V3.1"/>
    <property type="gene ID" value="Pp3c18_90"/>
</dbReference>
<proteinExistence type="inferred from homology"/>
<dbReference type="SUPFAM" id="SSF53756">
    <property type="entry name" value="UDP-Glycosyltransferase/glycogen phosphorylase"/>
    <property type="match status" value="1"/>
</dbReference>
<evidence type="ECO:0000256" key="4">
    <source>
        <dbReference type="ARBA" id="ARBA00022679"/>
    </source>
</evidence>
<dbReference type="UniPathway" id="UPA00378"/>
<dbReference type="EMBL" id="ABEU02000018">
    <property type="protein sequence ID" value="PNR34680.1"/>
    <property type="molecule type" value="Genomic_DNA"/>
</dbReference>
<reference evidence="7 9" key="1">
    <citation type="journal article" date="2008" name="Science">
        <title>The Physcomitrella genome reveals evolutionary insights into the conquest of land by plants.</title>
        <authorList>
            <person name="Rensing S."/>
            <person name="Lang D."/>
            <person name="Zimmer A."/>
            <person name="Terry A."/>
            <person name="Salamov A."/>
            <person name="Shapiro H."/>
            <person name="Nishiyama T."/>
            <person name="Perroud P.-F."/>
            <person name="Lindquist E."/>
            <person name="Kamisugi Y."/>
            <person name="Tanahashi T."/>
            <person name="Sakakibara K."/>
            <person name="Fujita T."/>
            <person name="Oishi K."/>
            <person name="Shin-I T."/>
            <person name="Kuroki Y."/>
            <person name="Toyoda A."/>
            <person name="Suzuki Y."/>
            <person name="Hashimoto A."/>
            <person name="Yamaguchi K."/>
            <person name="Sugano A."/>
            <person name="Kohara Y."/>
            <person name="Fujiyama A."/>
            <person name="Anterola A."/>
            <person name="Aoki S."/>
            <person name="Ashton N."/>
            <person name="Barbazuk W.B."/>
            <person name="Barker E."/>
            <person name="Bennetzen J."/>
            <person name="Bezanilla M."/>
            <person name="Blankenship R."/>
            <person name="Cho S.H."/>
            <person name="Dutcher S."/>
            <person name="Estelle M."/>
            <person name="Fawcett J.A."/>
            <person name="Gundlach H."/>
            <person name="Hanada K."/>
            <person name="Heyl A."/>
            <person name="Hicks K.A."/>
            <person name="Hugh J."/>
            <person name="Lohr M."/>
            <person name="Mayer K."/>
            <person name="Melkozernov A."/>
            <person name="Murata T."/>
            <person name="Nelson D."/>
            <person name="Pils B."/>
            <person name="Prigge M."/>
            <person name="Reiss B."/>
            <person name="Renner T."/>
            <person name="Rombauts S."/>
            <person name="Rushton P."/>
            <person name="Sanderfoot A."/>
            <person name="Schween G."/>
            <person name="Shiu S.-H."/>
            <person name="Stueber K."/>
            <person name="Theodoulou F.L."/>
            <person name="Tu H."/>
            <person name="Van de Peer Y."/>
            <person name="Verrier P.J."/>
            <person name="Waters E."/>
            <person name="Wood A."/>
            <person name="Yang L."/>
            <person name="Cove D."/>
            <person name="Cuming A."/>
            <person name="Hasebe M."/>
            <person name="Lucas S."/>
            <person name="Mishler D.B."/>
            <person name="Reski R."/>
            <person name="Grigoriev I."/>
            <person name="Quatrano R.S."/>
            <person name="Boore J.L."/>
        </authorList>
    </citation>
    <scope>NUCLEOTIDE SEQUENCE [LARGE SCALE GENOMIC DNA]</scope>
    <source>
        <strain evidence="8 9">cv. Gransden 2004</strain>
    </source>
</reference>
<dbReference type="Pfam" id="PF00852">
    <property type="entry name" value="Glyco_transf_10"/>
    <property type="match status" value="1"/>
</dbReference>
<dbReference type="Gramene" id="Pp3c18_90V3.2">
    <property type="protein sequence ID" value="Pp3c18_90V3.2"/>
    <property type="gene ID" value="Pp3c18_90"/>
</dbReference>
<dbReference type="KEGG" id="ppp:112295359"/>
<dbReference type="OMA" id="FRKWDSQ"/>
<comment type="pathway">
    <text evidence="1">Protein modification; protein glycosylation.</text>
</comment>
<dbReference type="RefSeq" id="XP_024402612.1">
    <property type="nucleotide sequence ID" value="XM_024546844.2"/>
</dbReference>
<dbReference type="PaxDb" id="3218-PP1S151_12V6.1"/>
<evidence type="ECO:0000256" key="1">
    <source>
        <dbReference type="ARBA" id="ARBA00004922"/>
    </source>
</evidence>
<evidence type="ECO:0000313" key="8">
    <source>
        <dbReference type="EnsemblPlants" id="Pp3c18_90V3.1"/>
    </source>
</evidence>
<protein>
    <recommendedName>
        <fullName evidence="5">Fucosyltransferase</fullName>
        <ecNumber evidence="5">2.4.1.-</ecNumber>
    </recommendedName>
</protein>
<gene>
    <name evidence="8" type="primary">LOC112295359</name>
    <name evidence="7" type="ORF">PHYPA_022578</name>
</gene>
<dbReference type="InterPro" id="IPR038577">
    <property type="entry name" value="GT10-like_C_sf"/>
</dbReference>
<dbReference type="PANTHER" id="PTHR11929">
    <property type="entry name" value="ALPHA- 1,3 -FUCOSYLTRANSFERASE"/>
    <property type="match status" value="1"/>
</dbReference>
<dbReference type="GeneID" id="112295359"/>
<dbReference type="EnsemblPlants" id="Pp3c18_90V3.2">
    <property type="protein sequence ID" value="Pp3c18_90V3.2"/>
    <property type="gene ID" value="Pp3c18_90"/>
</dbReference>
<dbReference type="InterPro" id="IPR017177">
    <property type="entry name" value="Alpha-1_3/4-FUT_pln"/>
</dbReference>
<accession>A9T1L4</accession>
<dbReference type="FunCoup" id="A9T1L4">
    <property type="interactions" value="91"/>
</dbReference>
<evidence type="ECO:0000256" key="2">
    <source>
        <dbReference type="ARBA" id="ARBA00008919"/>
    </source>
</evidence>
<keyword evidence="9" id="KW-1185">Reference proteome</keyword>
<keyword evidence="3 5" id="KW-0328">Glycosyltransferase</keyword>
<reference evidence="7 9" key="2">
    <citation type="journal article" date="2018" name="Plant J.">
        <title>The Physcomitrella patens chromosome-scale assembly reveals moss genome structure and evolution.</title>
        <authorList>
            <person name="Lang D."/>
            <person name="Ullrich K.K."/>
            <person name="Murat F."/>
            <person name="Fuchs J."/>
            <person name="Jenkins J."/>
            <person name="Haas F.B."/>
            <person name="Piednoel M."/>
            <person name="Gundlach H."/>
            <person name="Van Bel M."/>
            <person name="Meyberg R."/>
            <person name="Vives C."/>
            <person name="Morata J."/>
            <person name="Symeonidi A."/>
            <person name="Hiss M."/>
            <person name="Muchero W."/>
            <person name="Kamisugi Y."/>
            <person name="Saleh O."/>
            <person name="Blanc G."/>
            <person name="Decker E.L."/>
            <person name="van Gessel N."/>
            <person name="Grimwood J."/>
            <person name="Hayes R.D."/>
            <person name="Graham S.W."/>
            <person name="Gunter L.E."/>
            <person name="McDaniel S.F."/>
            <person name="Hoernstein S.N.W."/>
            <person name="Larsson A."/>
            <person name="Li F.W."/>
            <person name="Perroud P.F."/>
            <person name="Phillips J."/>
            <person name="Ranjan P."/>
            <person name="Rokshar D.S."/>
            <person name="Rothfels C.J."/>
            <person name="Schneider L."/>
            <person name="Shu S."/>
            <person name="Stevenson D.W."/>
            <person name="Thummler F."/>
            <person name="Tillich M."/>
            <person name="Villarreal Aguilar J.C."/>
            <person name="Widiez T."/>
            <person name="Wong G.K."/>
            <person name="Wymore A."/>
            <person name="Zhang Y."/>
            <person name="Zimmer A.D."/>
            <person name="Quatrano R.S."/>
            <person name="Mayer K.F.X."/>
            <person name="Goodstein D."/>
            <person name="Casacuberta J.M."/>
            <person name="Vandepoele K."/>
            <person name="Reski R."/>
            <person name="Cuming A.C."/>
            <person name="Tuskan G.A."/>
            <person name="Maumus F."/>
            <person name="Salse J."/>
            <person name="Schmutz J."/>
            <person name="Rensing S.A."/>
        </authorList>
    </citation>
    <scope>NUCLEOTIDE SEQUENCE [LARGE SCALE GENOMIC DNA]</scope>
    <source>
        <strain evidence="8 9">cv. Gransden 2004</strain>
    </source>
</reference>
<evidence type="ECO:0000313" key="9">
    <source>
        <dbReference type="Proteomes" id="UP000006727"/>
    </source>
</evidence>
<evidence type="ECO:0000259" key="6">
    <source>
        <dbReference type="Pfam" id="PF00852"/>
    </source>
</evidence>
<dbReference type="GO" id="GO:0032580">
    <property type="term" value="C:Golgi cisterna membrane"/>
    <property type="evidence" value="ECO:0007669"/>
    <property type="project" value="UniProtKB-SubCell"/>
</dbReference>
<keyword evidence="5" id="KW-1133">Transmembrane helix</keyword>
<dbReference type="Gene3D" id="3.40.50.11660">
    <property type="entry name" value="Glycosyl transferase family 10, C-terminal domain"/>
    <property type="match status" value="1"/>
</dbReference>
<keyword evidence="5" id="KW-0812">Transmembrane</keyword>
<keyword evidence="4 5" id="KW-0808">Transferase</keyword>
<dbReference type="Proteomes" id="UP000006727">
    <property type="component" value="Chromosome 18"/>
</dbReference>
<dbReference type="EC" id="2.4.1.-" evidence="5"/>
<dbReference type="InterPro" id="IPR001503">
    <property type="entry name" value="Glyco_trans_10"/>
</dbReference>
<dbReference type="GO" id="GO:0046920">
    <property type="term" value="F:alpha-(1-&gt;3)-fucosyltransferase activity"/>
    <property type="evidence" value="ECO:0000318"/>
    <property type="project" value="GO_Central"/>
</dbReference>
<dbReference type="PIRSF" id="PIRSF037334">
    <property type="entry name" value="Alpha1_3/4FUT_pln"/>
    <property type="match status" value="1"/>
</dbReference>
<dbReference type="HOGENOM" id="CLU_062112_0_0_1"/>
<evidence type="ECO:0000313" key="7">
    <source>
        <dbReference type="EMBL" id="PNR34680.1"/>
    </source>
</evidence>
<reference evidence="8" key="3">
    <citation type="submission" date="2020-12" db="UniProtKB">
        <authorList>
            <consortium name="EnsemblPlants"/>
        </authorList>
    </citation>
    <scope>IDENTIFICATION</scope>
</reference>
<dbReference type="PANTHER" id="PTHR11929:SF194">
    <property type="entry name" value="ALPHA-(1,3)-FUCOSYLTRANSFERASE 10"/>
    <property type="match status" value="1"/>
</dbReference>
<dbReference type="FunFam" id="3.40.50.11660:FF:000003">
    <property type="entry name" value="Alpha-(1,4)-fucosyltransferase"/>
    <property type="match status" value="1"/>
</dbReference>
<keyword evidence="5" id="KW-0472">Membrane</keyword>
<evidence type="ECO:0000256" key="3">
    <source>
        <dbReference type="ARBA" id="ARBA00022676"/>
    </source>
</evidence>
<comment type="subcellular location">
    <subcellularLocation>
        <location evidence="5">Golgi apparatus</location>
        <location evidence="5">Golgi stack membrane</location>
        <topology evidence="5">Single-pass type II membrane protein</topology>
    </subcellularLocation>
</comment>
<dbReference type="STRING" id="3218.A9T1L4"/>
<name>A9T1L4_PHYPA</name>
<dbReference type="InterPro" id="IPR055270">
    <property type="entry name" value="Glyco_tran_10_C"/>
</dbReference>
<comment type="similarity">
    <text evidence="2 5">Belongs to the glycosyltransferase 10 family.</text>
</comment>
<sequence>MEPSGFLRGVTKLQLIRCAWISFSFVLLVFALTTSDNFTRKFPDIVARAAGKDTSRTDDTRSVPCVKEVDEVEGEHQSQMDFGSHSETVLGSRVDYTAWDTRVGCGNFKKKYSYGNRTSSTLRSLQNPTVDNCTILRKQHVSVLVKKWTWIPDTLNNLYSCDCGLTCLWTNSDVLLDRPDAHLYESATPPSRRRKGEPWRIYMDLEPGRNRAPSQDLFVSYHANDDLQVTYAGAAFHTIRNYYISPVKHDDVLVYWSSSRCVESRQRIASEVLGFLPHHSFGKCLNNVGGMDVILEMYPKCSSGSGAGNVWNQNLHCAMSHYKFVLAIENSQIESYVTEKLYYALDAGAVPIYFGAPNVEDFVPPHSIIQGRNFATIQGLAEYVKKVAADPVLYAEYHAWRRCGVLGVYGRTRAVSLDSLPCRLCAAVSSRGGRNSV</sequence>
<dbReference type="eggNOG" id="KOG2619">
    <property type="taxonomic scope" value="Eukaryota"/>
</dbReference>
<organism evidence="7">
    <name type="scientific">Physcomitrium patens</name>
    <name type="common">Spreading-leaved earth moss</name>
    <name type="synonym">Physcomitrella patens</name>
    <dbReference type="NCBI Taxonomy" id="3218"/>
    <lineage>
        <taxon>Eukaryota</taxon>
        <taxon>Viridiplantae</taxon>
        <taxon>Streptophyta</taxon>
        <taxon>Embryophyta</taxon>
        <taxon>Bryophyta</taxon>
        <taxon>Bryophytina</taxon>
        <taxon>Bryopsida</taxon>
        <taxon>Funariidae</taxon>
        <taxon>Funariales</taxon>
        <taxon>Funariaceae</taxon>
        <taxon>Physcomitrium</taxon>
    </lineage>
</organism>
<dbReference type="AlphaFoldDB" id="A9T1L4"/>
<feature type="transmembrane region" description="Helical" evidence="5">
    <location>
        <begin position="15"/>
        <end position="33"/>
    </location>
</feature>
<dbReference type="Gramene" id="Pp3c18_90V3.1">
    <property type="protein sequence ID" value="Pp3c18_90V3.1"/>
    <property type="gene ID" value="Pp3c18_90"/>
</dbReference>
<dbReference type="OrthoDB" id="427096at2759"/>
<evidence type="ECO:0000256" key="5">
    <source>
        <dbReference type="RuleBase" id="RU003832"/>
    </source>
</evidence>
<feature type="domain" description="Fucosyltransferase C-terminal" evidence="6">
    <location>
        <begin position="252"/>
        <end position="431"/>
    </location>
</feature>
<keyword evidence="5" id="KW-0333">Golgi apparatus</keyword>